<feature type="region of interest" description="Disordered" evidence="1">
    <location>
        <begin position="117"/>
        <end position="136"/>
    </location>
</feature>
<dbReference type="InterPro" id="IPR025623">
    <property type="entry name" value="YusW"/>
</dbReference>
<sequence length="195" mass="21917">MQWKIMTTFGLALLLSACGTADDQNGDDGMNENGDMNGNGNGEATDNADNGDMTEDLSNDMVGDDANRQDEMDGMDDMNGEDGAGDGETALDKGVRELELEIQFTDDTEWEFEYEAENDEVDAEVEKDDDEREGDEAREEIEEILGNVQLDTQQDDEEMAQELISALDLNEDDIYRLELFIELENDEMYNVEQTY</sequence>
<dbReference type="RefSeq" id="WP_200123974.1">
    <property type="nucleotide sequence ID" value="NZ_CP054705.1"/>
</dbReference>
<evidence type="ECO:0000313" key="4">
    <source>
        <dbReference type="Proteomes" id="UP000595823"/>
    </source>
</evidence>
<evidence type="ECO:0000256" key="2">
    <source>
        <dbReference type="SAM" id="SignalP"/>
    </source>
</evidence>
<keyword evidence="4" id="KW-1185">Reference proteome</keyword>
<feature type="signal peptide" evidence="2">
    <location>
        <begin position="1"/>
        <end position="21"/>
    </location>
</feature>
<dbReference type="PROSITE" id="PS51257">
    <property type="entry name" value="PROKAR_LIPOPROTEIN"/>
    <property type="match status" value="1"/>
</dbReference>
<accession>A0A7T7CCE0</accession>
<proteinExistence type="predicted"/>
<dbReference type="Pfam" id="PF14039">
    <property type="entry name" value="YusW"/>
    <property type="match status" value="1"/>
</dbReference>
<evidence type="ECO:0008006" key="5">
    <source>
        <dbReference type="Google" id="ProtNLM"/>
    </source>
</evidence>
<dbReference type="AlphaFoldDB" id="A0A7T7CCE0"/>
<protein>
    <recommendedName>
        <fullName evidence="5">YusW-like protein</fullName>
    </recommendedName>
</protein>
<dbReference type="EMBL" id="CP054705">
    <property type="protein sequence ID" value="QQK76848.1"/>
    <property type="molecule type" value="Genomic_DNA"/>
</dbReference>
<evidence type="ECO:0000256" key="1">
    <source>
        <dbReference type="SAM" id="MobiDB-lite"/>
    </source>
</evidence>
<keyword evidence="2" id="KW-0732">Signal</keyword>
<gene>
    <name evidence="3" type="ORF">HUG15_15605</name>
</gene>
<feature type="chain" id="PRO_5039498041" description="YusW-like protein" evidence="2">
    <location>
        <begin position="22"/>
        <end position="195"/>
    </location>
</feature>
<reference evidence="3 4" key="1">
    <citation type="submission" date="2020-06" db="EMBL/GenBank/DDBJ databases">
        <title>Genomic analysis of Salicibibacter sp. NKC5-3.</title>
        <authorList>
            <person name="Oh Y.J."/>
        </authorList>
    </citation>
    <scope>NUCLEOTIDE SEQUENCE [LARGE SCALE GENOMIC DNA]</scope>
    <source>
        <strain evidence="3 4">NKC5-3</strain>
    </source>
</reference>
<dbReference type="KEGG" id="scia:HUG15_15605"/>
<feature type="region of interest" description="Disordered" evidence="1">
    <location>
        <begin position="24"/>
        <end position="94"/>
    </location>
</feature>
<evidence type="ECO:0000313" key="3">
    <source>
        <dbReference type="EMBL" id="QQK76848.1"/>
    </source>
</evidence>
<feature type="compositionally biased region" description="Acidic residues" evidence="1">
    <location>
        <begin position="72"/>
        <end position="85"/>
    </location>
</feature>
<dbReference type="Proteomes" id="UP000595823">
    <property type="component" value="Chromosome"/>
</dbReference>
<name>A0A7T7CCE0_9BACI</name>
<organism evidence="3 4">
    <name type="scientific">Salicibibacter cibarius</name>
    <dbReference type="NCBI Taxonomy" id="2743000"/>
    <lineage>
        <taxon>Bacteria</taxon>
        <taxon>Bacillati</taxon>
        <taxon>Bacillota</taxon>
        <taxon>Bacilli</taxon>
        <taxon>Bacillales</taxon>
        <taxon>Bacillaceae</taxon>
        <taxon>Salicibibacter</taxon>
    </lineage>
</organism>